<reference evidence="2" key="1">
    <citation type="journal article" date="2018" name="PLoS ONE">
        <title>Chinook salmon (Oncorhynchus tshawytscha) genome and transcriptome.</title>
        <authorList>
            <person name="Christensen K.A."/>
            <person name="Leong J.S."/>
            <person name="Sakhrani D."/>
            <person name="Biagi C.A."/>
            <person name="Minkley D.R."/>
            <person name="Withler R.E."/>
            <person name="Rondeau E.B."/>
            <person name="Koop B.F."/>
            <person name="Devlin R.H."/>
        </authorList>
    </citation>
    <scope>NUCLEOTIDE SEQUENCE [LARGE SCALE GENOMIC DNA]</scope>
</reference>
<dbReference type="Proteomes" id="UP000694402">
    <property type="component" value="Unassembled WGS sequence"/>
</dbReference>
<dbReference type="Gene3D" id="2.60.40.1930">
    <property type="match status" value="2"/>
</dbReference>
<dbReference type="InterPro" id="IPR050473">
    <property type="entry name" value="A2M/Complement_sys"/>
</dbReference>
<proteinExistence type="predicted"/>
<name>A0AAZ3P8C2_ONCTS</name>
<reference evidence="1" key="2">
    <citation type="submission" date="2025-08" db="UniProtKB">
        <authorList>
            <consortium name="Ensembl"/>
        </authorList>
    </citation>
    <scope>IDENTIFICATION</scope>
</reference>
<evidence type="ECO:0000313" key="1">
    <source>
        <dbReference type="Ensembl" id="ENSOTSP00005112134.1"/>
    </source>
</evidence>
<dbReference type="Ensembl" id="ENSOTST00005142605.1">
    <property type="protein sequence ID" value="ENSOTSP00005112134.1"/>
    <property type="gene ID" value="ENSOTSG00005023668.2"/>
</dbReference>
<sequence>MFLLPGVFSAGSEAKLCASLLQPNETLLVKRSYQLGHTAAHLNVLCYRSVCSPVLPCFLQNFKVEVRGETFLSTEERRVMIKPYSPMTFIQTDKPIYNPGQTGNVRAGTPLVWLLRNGPIRCWHVL</sequence>
<evidence type="ECO:0000313" key="2">
    <source>
        <dbReference type="Proteomes" id="UP000694402"/>
    </source>
</evidence>
<accession>A0AAZ3P8C2</accession>
<protein>
    <submittedName>
        <fullName evidence="1">Uncharacterized protein</fullName>
    </submittedName>
</protein>
<dbReference type="PANTHER" id="PTHR11412:SF150">
    <property type="entry name" value="ALPHA-2-MACROGLOBULIN-RELATED"/>
    <property type="match status" value="1"/>
</dbReference>
<dbReference type="PANTHER" id="PTHR11412">
    <property type="entry name" value="MACROGLOBULIN / COMPLEMENT"/>
    <property type="match status" value="1"/>
</dbReference>
<organism evidence="1 2">
    <name type="scientific">Oncorhynchus tshawytscha</name>
    <name type="common">Chinook salmon</name>
    <name type="synonym">Salmo tshawytscha</name>
    <dbReference type="NCBI Taxonomy" id="74940"/>
    <lineage>
        <taxon>Eukaryota</taxon>
        <taxon>Metazoa</taxon>
        <taxon>Chordata</taxon>
        <taxon>Craniata</taxon>
        <taxon>Vertebrata</taxon>
        <taxon>Euteleostomi</taxon>
        <taxon>Actinopterygii</taxon>
        <taxon>Neopterygii</taxon>
        <taxon>Teleostei</taxon>
        <taxon>Protacanthopterygii</taxon>
        <taxon>Salmoniformes</taxon>
        <taxon>Salmonidae</taxon>
        <taxon>Salmoninae</taxon>
        <taxon>Oncorhynchus</taxon>
    </lineage>
</organism>
<dbReference type="GeneTree" id="ENSGT00940000162996"/>
<keyword evidence="2" id="KW-1185">Reference proteome</keyword>
<dbReference type="AlphaFoldDB" id="A0AAZ3P8C2"/>
<reference evidence="1" key="3">
    <citation type="submission" date="2025-09" db="UniProtKB">
        <authorList>
            <consortium name="Ensembl"/>
        </authorList>
    </citation>
    <scope>IDENTIFICATION</scope>
</reference>